<dbReference type="InterPro" id="IPR013783">
    <property type="entry name" value="Ig-like_fold"/>
</dbReference>
<reference evidence="3" key="2">
    <citation type="submission" date="2016-06" db="UniProtKB">
        <authorList>
            <consortium name="WormBaseParasite"/>
        </authorList>
    </citation>
    <scope>IDENTIFICATION</scope>
</reference>
<protein>
    <submittedName>
        <fullName evidence="3">Fibronectin type-III domain-containing protein</fullName>
    </submittedName>
</protein>
<feature type="region of interest" description="Disordered" evidence="1">
    <location>
        <begin position="1"/>
        <end position="27"/>
    </location>
</feature>
<dbReference type="Proteomes" id="UP000050741">
    <property type="component" value="Unassembled WGS sequence"/>
</dbReference>
<dbReference type="InterPro" id="IPR036116">
    <property type="entry name" value="FN3_sf"/>
</dbReference>
<organism evidence="2 3">
    <name type="scientific">Globodera pallida</name>
    <name type="common">Potato cyst nematode worm</name>
    <name type="synonym">Heterodera pallida</name>
    <dbReference type="NCBI Taxonomy" id="36090"/>
    <lineage>
        <taxon>Eukaryota</taxon>
        <taxon>Metazoa</taxon>
        <taxon>Ecdysozoa</taxon>
        <taxon>Nematoda</taxon>
        <taxon>Chromadorea</taxon>
        <taxon>Rhabditida</taxon>
        <taxon>Tylenchina</taxon>
        <taxon>Tylenchomorpha</taxon>
        <taxon>Tylenchoidea</taxon>
        <taxon>Heteroderidae</taxon>
        <taxon>Heteroderinae</taxon>
        <taxon>Globodera</taxon>
    </lineage>
</organism>
<keyword evidence="2" id="KW-1185">Reference proteome</keyword>
<dbReference type="Gene3D" id="2.60.40.10">
    <property type="entry name" value="Immunoglobulins"/>
    <property type="match status" value="1"/>
</dbReference>
<dbReference type="AlphaFoldDB" id="A0A183CJ84"/>
<proteinExistence type="predicted"/>
<dbReference type="WBParaSite" id="GPLIN_001294000">
    <property type="protein sequence ID" value="GPLIN_001294000"/>
    <property type="gene ID" value="GPLIN_001294000"/>
</dbReference>
<name>A0A183CJ84_GLOPA</name>
<accession>A0A183CJ84</accession>
<dbReference type="SUPFAM" id="SSF49265">
    <property type="entry name" value="Fibronectin type III"/>
    <property type="match status" value="1"/>
</dbReference>
<dbReference type="InterPro" id="IPR003961">
    <property type="entry name" value="FN3_dom"/>
</dbReference>
<sequence>MNGKGLSKISPEVVDGRTGEGDPGVTPTNFRLKEVSATFAEFEWDPVDPSRVQGNFTGYKITYWYGENEEHSSDADGTNLNSDGAITIKKARRKRNTLSSLSSSGTAALLLNHHRHSGTDRLSLSTSGGLSRKSMIFSMDVMRGTVVGLKPNSMNFAAISVLNGQNEGTPSQELSFRTKEGAEPSRPSLAKEGIGEDHFNITFVPSTFDDASGAPVGNAFFVRYRETDDDTSAAWHEKHPTDKSTLQKM</sequence>
<evidence type="ECO:0000313" key="3">
    <source>
        <dbReference type="WBParaSite" id="GPLIN_001294000"/>
    </source>
</evidence>
<evidence type="ECO:0000313" key="2">
    <source>
        <dbReference type="Proteomes" id="UP000050741"/>
    </source>
</evidence>
<reference evidence="2" key="1">
    <citation type="submission" date="2014-05" db="EMBL/GenBank/DDBJ databases">
        <title>The genome and life-stage specific transcriptomes of Globodera pallida elucidate key aspects of plant parasitism by a cyst nematode.</title>
        <authorList>
            <person name="Cotton J.A."/>
            <person name="Lilley C.J."/>
            <person name="Jones L.M."/>
            <person name="Kikuchi T."/>
            <person name="Reid A.J."/>
            <person name="Thorpe P."/>
            <person name="Tsai I.J."/>
            <person name="Beasley H."/>
            <person name="Blok V."/>
            <person name="Cock P.J.A."/>
            <person name="Van den Akker S.E."/>
            <person name="Holroyd N."/>
            <person name="Hunt M."/>
            <person name="Mantelin S."/>
            <person name="Naghra H."/>
            <person name="Pain A."/>
            <person name="Palomares-Rius J.E."/>
            <person name="Zarowiecki M."/>
            <person name="Berriman M."/>
            <person name="Jones J.T."/>
            <person name="Urwin P.E."/>
        </authorList>
    </citation>
    <scope>NUCLEOTIDE SEQUENCE [LARGE SCALE GENOMIC DNA]</scope>
    <source>
        <strain evidence="2">Lindley</strain>
    </source>
</reference>
<dbReference type="CDD" id="cd00063">
    <property type="entry name" value="FN3"/>
    <property type="match status" value="1"/>
</dbReference>
<evidence type="ECO:0000256" key="1">
    <source>
        <dbReference type="SAM" id="MobiDB-lite"/>
    </source>
</evidence>